<protein>
    <submittedName>
        <fullName evidence="1">Uncharacterized protein</fullName>
    </submittedName>
</protein>
<sequence>MSSPQGMLFVAMEVSPEVTEERFNEWYDTEHVPIRLKVPGLNSVVRYKASDAQIPTWLTIYNCDNAGVVGSEAYTSLAALASDNEKDIASKTIGVSRRVYEHFLTKTDPGVPDEDLPSKFILVAGLEVALEDEDELNKWYAEEHIDLLSKIPGWKQCRRYRILEHRQVGAVMEGKPVCKYLAIHEFDNGVFLKTLEMHNAATSEWAKRMATKFLQHELRVFELHKGFKA</sequence>
<comment type="caution">
    <text evidence="1">The sequence shown here is derived from an EMBL/GenBank/DDBJ whole genome shotgun (WGS) entry which is preliminary data.</text>
</comment>
<organism evidence="1 2">
    <name type="scientific">Mycena citricolor</name>
    <dbReference type="NCBI Taxonomy" id="2018698"/>
    <lineage>
        <taxon>Eukaryota</taxon>
        <taxon>Fungi</taxon>
        <taxon>Dikarya</taxon>
        <taxon>Basidiomycota</taxon>
        <taxon>Agaricomycotina</taxon>
        <taxon>Agaricomycetes</taxon>
        <taxon>Agaricomycetidae</taxon>
        <taxon>Agaricales</taxon>
        <taxon>Marasmiineae</taxon>
        <taxon>Mycenaceae</taxon>
        <taxon>Mycena</taxon>
    </lineage>
</organism>
<dbReference type="InterPro" id="IPR011008">
    <property type="entry name" value="Dimeric_a/b-barrel"/>
</dbReference>
<dbReference type="SUPFAM" id="SSF54909">
    <property type="entry name" value="Dimeric alpha+beta barrel"/>
    <property type="match status" value="1"/>
</dbReference>
<reference evidence="1" key="1">
    <citation type="submission" date="2023-11" db="EMBL/GenBank/DDBJ databases">
        <authorList>
            <person name="De Vega J J."/>
            <person name="De Vega J J."/>
        </authorList>
    </citation>
    <scope>NUCLEOTIDE SEQUENCE</scope>
</reference>
<accession>A0AAD2H5Q7</accession>
<dbReference type="Proteomes" id="UP001295794">
    <property type="component" value="Unassembled WGS sequence"/>
</dbReference>
<name>A0AAD2H5Q7_9AGAR</name>
<dbReference type="EMBL" id="CAVNYO010000149">
    <property type="protein sequence ID" value="CAK5269611.1"/>
    <property type="molecule type" value="Genomic_DNA"/>
</dbReference>
<keyword evidence="2" id="KW-1185">Reference proteome</keyword>
<proteinExistence type="predicted"/>
<dbReference type="AlphaFoldDB" id="A0AAD2H5Q7"/>
<gene>
    <name evidence="1" type="ORF">MYCIT1_LOCUS13464</name>
</gene>
<evidence type="ECO:0000313" key="1">
    <source>
        <dbReference type="EMBL" id="CAK5269611.1"/>
    </source>
</evidence>
<evidence type="ECO:0000313" key="2">
    <source>
        <dbReference type="Proteomes" id="UP001295794"/>
    </source>
</evidence>